<organism evidence="1">
    <name type="scientific">hydrothermal vent metagenome</name>
    <dbReference type="NCBI Taxonomy" id="652676"/>
    <lineage>
        <taxon>unclassified sequences</taxon>
        <taxon>metagenomes</taxon>
        <taxon>ecological metagenomes</taxon>
    </lineage>
</organism>
<dbReference type="AlphaFoldDB" id="A0A3B0YIM0"/>
<sequence>MIESKTAGTRFEIPLLHNSVVIFSLNINQRFKHKIVLDRSVEEKENHWLGITFRTSKTFVKFHNQQAFLGDTLLTLADEEQKREFYKLRGKENKETDFYYSRINSLLARVT</sequence>
<gene>
    <name evidence="1" type="ORF">MNBD_GAMMA12-2653</name>
</gene>
<name>A0A3B0YIM0_9ZZZZ</name>
<accession>A0A3B0YIM0</accession>
<dbReference type="Gene3D" id="2.60.120.590">
    <property type="entry name" value="Alpha-ketoglutarate-dependent dioxygenase AlkB-like"/>
    <property type="match status" value="1"/>
</dbReference>
<evidence type="ECO:0000313" key="1">
    <source>
        <dbReference type="EMBL" id="VAW75983.1"/>
    </source>
</evidence>
<reference evidence="1" key="1">
    <citation type="submission" date="2018-06" db="EMBL/GenBank/DDBJ databases">
        <authorList>
            <person name="Zhirakovskaya E."/>
        </authorList>
    </citation>
    <scope>NUCLEOTIDE SEQUENCE</scope>
</reference>
<protein>
    <submittedName>
        <fullName evidence="1">Uncharacterized protein</fullName>
    </submittedName>
</protein>
<dbReference type="EMBL" id="UOFL01000096">
    <property type="protein sequence ID" value="VAW75983.1"/>
    <property type="molecule type" value="Genomic_DNA"/>
</dbReference>
<proteinExistence type="predicted"/>
<dbReference type="InterPro" id="IPR037151">
    <property type="entry name" value="AlkB-like_sf"/>
</dbReference>